<evidence type="ECO:0000313" key="1">
    <source>
        <dbReference type="EMBL" id="KAJ2985837.1"/>
    </source>
</evidence>
<proteinExistence type="predicted"/>
<keyword evidence="2" id="KW-1185">Reference proteome</keyword>
<organism evidence="1 2">
    <name type="scientific">Xylaria curta</name>
    <dbReference type="NCBI Taxonomy" id="42375"/>
    <lineage>
        <taxon>Eukaryota</taxon>
        <taxon>Fungi</taxon>
        <taxon>Dikarya</taxon>
        <taxon>Ascomycota</taxon>
        <taxon>Pezizomycotina</taxon>
        <taxon>Sordariomycetes</taxon>
        <taxon>Xylariomycetidae</taxon>
        <taxon>Xylariales</taxon>
        <taxon>Xylariaceae</taxon>
        <taxon>Xylaria</taxon>
    </lineage>
</organism>
<accession>A0ACC1P544</accession>
<evidence type="ECO:0000313" key="2">
    <source>
        <dbReference type="Proteomes" id="UP001143856"/>
    </source>
</evidence>
<dbReference type="Proteomes" id="UP001143856">
    <property type="component" value="Unassembled WGS sequence"/>
</dbReference>
<dbReference type="EMBL" id="JAPDGR010001040">
    <property type="protein sequence ID" value="KAJ2985837.1"/>
    <property type="molecule type" value="Genomic_DNA"/>
</dbReference>
<protein>
    <submittedName>
        <fullName evidence="1">Uncharacterized protein</fullName>
    </submittedName>
</protein>
<name>A0ACC1P544_9PEZI</name>
<gene>
    <name evidence="1" type="ORF">NUW58_g5320</name>
</gene>
<sequence>MNRRSHKKSRLGCRECKRRHIKCDEKRPACAHCVITHRDCHYVSTPATTASSSTTTETTITSPEGTHHSDEVVSPGPVTILTADLCLGTQPRAVSGSNVTHWVGELPATTSSSVPSAAVNMNHMEFLLHYKFSVAVPELDSDFDSAATTMVNRLALRFPWLLHAMLAISARHLAVLRPETASLYLSEAFQLQNHAINIFNSERLHIDETNCSAAMLFSSLLGRHMLVDTLAALESDGSIFLDDYCRYVQVHRGMRAIASGSWHFLSESEIWPYLLFSGIQKPRKARGPELEDLRCWVQESQDLDKEILEVCLEAVTLLQVGLDDMSAANTQPRKYQMAFIWSICNQAKFNDLVKERLPQALVILAHYAVLLHHARSLWQIRDAGYRFLHMVCAILGPSYENQLWWVRNMVFGPDAHGETSIP</sequence>
<reference evidence="1" key="1">
    <citation type="submission" date="2022-10" db="EMBL/GenBank/DDBJ databases">
        <title>Genome Sequence of Xylaria curta.</title>
        <authorList>
            <person name="Buettner E."/>
        </authorList>
    </citation>
    <scope>NUCLEOTIDE SEQUENCE</scope>
    <source>
        <strain evidence="1">Babe10</strain>
    </source>
</reference>
<comment type="caution">
    <text evidence="1">The sequence shown here is derived from an EMBL/GenBank/DDBJ whole genome shotgun (WGS) entry which is preliminary data.</text>
</comment>